<reference evidence="17" key="1">
    <citation type="submission" date="2014-08" db="EMBL/GenBank/DDBJ databases">
        <authorList>
            <person name="Murali S."/>
            <person name="Richards S."/>
            <person name="Bandaranaike D."/>
            <person name="Bellair M."/>
            <person name="Blankenburg K."/>
            <person name="Chao H."/>
            <person name="Dinh H."/>
            <person name="Doddapaneni H."/>
            <person name="Dugan-Rocha S."/>
            <person name="Elkadiri S."/>
            <person name="Gnanaolivu R."/>
            <person name="Hughes D."/>
            <person name="Lee S."/>
            <person name="Li M."/>
            <person name="Ming W."/>
            <person name="Munidasa M."/>
            <person name="Muniz J."/>
            <person name="Nguyen L."/>
            <person name="Osuji N."/>
            <person name="Pu L.-L."/>
            <person name="Puazo M."/>
            <person name="Skinner E."/>
            <person name="Qu C."/>
            <person name="Quiroz J."/>
            <person name="Raj R."/>
            <person name="Weissenberger G."/>
            <person name="Xin Y."/>
            <person name="Zou X."/>
            <person name="Han Y."/>
            <person name="Worley K."/>
            <person name="Muzny D."/>
            <person name="Gibbs R."/>
        </authorList>
    </citation>
    <scope>NUCLEOTIDE SEQUENCE</scope>
    <source>
        <strain evidence="17">HAZT.00-mixed</strain>
        <tissue evidence="17">Whole organism</tissue>
    </source>
</reference>
<feature type="compositionally biased region" description="Low complexity" evidence="15">
    <location>
        <begin position="281"/>
        <end position="292"/>
    </location>
</feature>
<feature type="binding site" evidence="12">
    <location>
        <position position="347"/>
    </location>
    <ligand>
        <name>Zn(2+)</name>
        <dbReference type="ChEBI" id="CHEBI:29105"/>
        <label>1</label>
    </ligand>
</feature>
<feature type="binding site" evidence="12">
    <location>
        <position position="358"/>
    </location>
    <ligand>
        <name>Zn(2+)</name>
        <dbReference type="ChEBI" id="CHEBI:29105"/>
        <label>2</label>
    </ligand>
</feature>
<dbReference type="SMART" id="SM00249">
    <property type="entry name" value="PHD"/>
    <property type="match status" value="1"/>
</dbReference>
<dbReference type="OrthoDB" id="5411773at2759"/>
<dbReference type="Proteomes" id="UP000711488">
    <property type="component" value="Unassembled WGS sequence"/>
</dbReference>
<sequence length="398" mass="43645">MLYLEDIIEVIENVPQEIRDRTTELRELDLSIQNAHDKLEEQVRAFFSTAKKMKPQERDAIYERIRKDYYKLLDDADEKVDVATNMYDSLERYTRKLDQELEKFKYELEADSPGITEVLEKRSLELDEPIKENQKENRYHHQYGNSRSSSSSSDWRSLPSSALVKKEEGIEAQFGPGLSSSPPSSLSYTLGQIGAGSNAIAAAASQAIAATQQLQQGRRSASLKASYDAIAHGVHASEFSIGTELATAAQTALAASALPQDSTAASTSGANVPVGSLSAVTKTSGTSGSSTTKRQKKKHTNVNSSAPSLDPALAAAAVVTDETVAEAGAIESPDWTYDPNEPRYCVCNQVSYGDMVACDNPRCLVEWFHYPCVDITSPPKGKWFCPPCSVSMNRRQKK</sequence>
<dbReference type="PANTHER" id="PTHR10333:SF103">
    <property type="entry name" value="INHIBITOR OF GROWTH PROTEIN 3"/>
    <property type="match status" value="1"/>
</dbReference>
<evidence type="ECO:0000259" key="16">
    <source>
        <dbReference type="PROSITE" id="PS50016"/>
    </source>
</evidence>
<feature type="site" description="Histone H3K4me3 binding" evidence="11">
    <location>
        <position position="359"/>
    </location>
</feature>
<dbReference type="GeneID" id="108669728"/>
<dbReference type="GO" id="GO:0005634">
    <property type="term" value="C:nucleus"/>
    <property type="evidence" value="ECO:0007669"/>
    <property type="project" value="UniProtKB-SubCell"/>
</dbReference>
<dbReference type="RefSeq" id="XP_018012623.1">
    <property type="nucleotide sequence ID" value="XM_018157134.2"/>
</dbReference>
<evidence type="ECO:0000256" key="4">
    <source>
        <dbReference type="ARBA" id="ARBA00022723"/>
    </source>
</evidence>
<evidence type="ECO:0000256" key="11">
    <source>
        <dbReference type="PIRSR" id="PIRSR628651-50"/>
    </source>
</evidence>
<dbReference type="SUPFAM" id="SSF57903">
    <property type="entry name" value="FYVE/PHD zinc finger"/>
    <property type="match status" value="1"/>
</dbReference>
<evidence type="ECO:0000256" key="15">
    <source>
        <dbReference type="SAM" id="MobiDB-lite"/>
    </source>
</evidence>
<dbReference type="InterPro" id="IPR001965">
    <property type="entry name" value="Znf_PHD"/>
</dbReference>
<protein>
    <recommendedName>
        <fullName evidence="14">Inhibitor of growth protein</fullName>
    </recommendedName>
</protein>
<feature type="binding site" evidence="12">
    <location>
        <position position="388"/>
    </location>
    <ligand>
        <name>Zn(2+)</name>
        <dbReference type="ChEBI" id="CHEBI:29105"/>
        <label>2</label>
    </ligand>
</feature>
<evidence type="ECO:0000256" key="6">
    <source>
        <dbReference type="ARBA" id="ARBA00022833"/>
    </source>
</evidence>
<dbReference type="AlphaFoldDB" id="A0A6A0H2Q4"/>
<dbReference type="Proteomes" id="UP000694843">
    <property type="component" value="Unplaced"/>
</dbReference>
<keyword evidence="3" id="KW-0341">Growth regulation</keyword>
<feature type="site" description="Histone H3K4me3 binding" evidence="11">
    <location>
        <position position="344"/>
    </location>
</feature>
<accession>A0A6A0H2Q4</accession>
<comment type="domain">
    <text evidence="14">The PHD-type zinc finger mediates the binding to H3K4me3.</text>
</comment>
<evidence type="ECO:0000256" key="7">
    <source>
        <dbReference type="ARBA" id="ARBA00022853"/>
    </source>
</evidence>
<evidence type="ECO:0000313" key="19">
    <source>
        <dbReference type="RefSeq" id="XP_018012623.1"/>
    </source>
</evidence>
<dbReference type="SMART" id="SM01408">
    <property type="entry name" value="ING"/>
    <property type="match status" value="1"/>
</dbReference>
<feature type="binding site" evidence="12">
    <location>
        <position position="372"/>
    </location>
    <ligand>
        <name>Zn(2+)</name>
        <dbReference type="ChEBI" id="CHEBI:29105"/>
        <label>1</label>
    </ligand>
</feature>
<feature type="region of interest" description="Disordered" evidence="15">
    <location>
        <begin position="264"/>
        <end position="307"/>
    </location>
</feature>
<feature type="binding site" evidence="12">
    <location>
        <position position="345"/>
    </location>
    <ligand>
        <name>Zn(2+)</name>
        <dbReference type="ChEBI" id="CHEBI:29105"/>
        <label>1</label>
    </ligand>
</feature>
<dbReference type="Gene3D" id="3.30.40.10">
    <property type="entry name" value="Zinc/RING finger domain, C3HC4 (zinc finger)"/>
    <property type="match status" value="1"/>
</dbReference>
<reference evidence="17" key="2">
    <citation type="journal article" date="2018" name="Environ. Sci. Technol.">
        <title>The Toxicogenome of Hyalella azteca: A Model for Sediment Ecotoxicology and Evolutionary Toxicology.</title>
        <authorList>
            <person name="Poynton H.C."/>
            <person name="Hasenbein S."/>
            <person name="Benoit J.B."/>
            <person name="Sepulveda M.S."/>
            <person name="Poelchau M.F."/>
            <person name="Hughes D.S.T."/>
            <person name="Murali S.C."/>
            <person name="Chen S."/>
            <person name="Glastad K.M."/>
            <person name="Goodisman M.A.D."/>
            <person name="Werren J.H."/>
            <person name="Vineis J.H."/>
            <person name="Bowen J.L."/>
            <person name="Friedrich M."/>
            <person name="Jones J."/>
            <person name="Robertson H.M."/>
            <person name="Feyereisen R."/>
            <person name="Mechler-Hickson A."/>
            <person name="Mathers N."/>
            <person name="Lee C.E."/>
            <person name="Colbourne J.K."/>
            <person name="Biales A."/>
            <person name="Johnston J.S."/>
            <person name="Wellborn G.A."/>
            <person name="Rosendale A.J."/>
            <person name="Cridge A.G."/>
            <person name="Munoz-Torres M.C."/>
            <person name="Bain P.A."/>
            <person name="Manny A.R."/>
            <person name="Major K.M."/>
            <person name="Lambert F.N."/>
            <person name="Vulpe C.D."/>
            <person name="Tuck P."/>
            <person name="Blalock B.J."/>
            <person name="Lin Y.Y."/>
            <person name="Smith M.E."/>
            <person name="Ochoa-Acuna H."/>
            <person name="Chen M.M."/>
            <person name="Childers C.P."/>
            <person name="Qu J."/>
            <person name="Dugan S."/>
            <person name="Lee S.L."/>
            <person name="Chao H."/>
            <person name="Dinh H."/>
            <person name="Han Y."/>
            <person name="Doddapaneni H."/>
            <person name="Worley K.C."/>
            <person name="Muzny D.M."/>
            <person name="Gibbs R.A."/>
            <person name="Richards S."/>
        </authorList>
    </citation>
    <scope>NUCLEOTIDE SEQUENCE</scope>
    <source>
        <strain evidence="17">HAZT.00-mixed</strain>
        <tissue evidence="17">Whole organism</tissue>
    </source>
</reference>
<reference evidence="19" key="4">
    <citation type="submission" date="2025-04" db="UniProtKB">
        <authorList>
            <consortium name="RefSeq"/>
        </authorList>
    </citation>
    <scope>IDENTIFICATION</scope>
    <source>
        <tissue evidence="19">Whole organism</tissue>
    </source>
</reference>
<dbReference type="GO" id="GO:0006325">
    <property type="term" value="P:chromatin organization"/>
    <property type="evidence" value="ECO:0007669"/>
    <property type="project" value="UniProtKB-KW"/>
</dbReference>
<comment type="function">
    <text evidence="14">Component of an histone acetyltransferase complex.</text>
</comment>
<dbReference type="InterPro" id="IPR024610">
    <property type="entry name" value="ING_N_histone-binding"/>
</dbReference>
<evidence type="ECO:0000256" key="8">
    <source>
        <dbReference type="ARBA" id="ARBA00023015"/>
    </source>
</evidence>
<dbReference type="InterPro" id="IPR019787">
    <property type="entry name" value="Znf_PHD-finger"/>
</dbReference>
<dbReference type="PROSITE" id="PS50016">
    <property type="entry name" value="ZF_PHD_2"/>
    <property type="match status" value="1"/>
</dbReference>
<gene>
    <name evidence="19" type="primary">LOC108669728</name>
    <name evidence="17" type="ORF">HAZT_HAZT004664</name>
</gene>
<evidence type="ECO:0000256" key="1">
    <source>
        <dbReference type="ARBA" id="ARBA00004123"/>
    </source>
</evidence>
<feature type="binding site" evidence="12">
    <location>
        <position position="363"/>
    </location>
    <ligand>
        <name>Zn(2+)</name>
        <dbReference type="ChEBI" id="CHEBI:29105"/>
        <label>2</label>
    </ligand>
</feature>
<feature type="site" description="Histone H3K4me3 binding" evidence="11">
    <location>
        <position position="367"/>
    </location>
</feature>
<evidence type="ECO:0000256" key="14">
    <source>
        <dbReference type="RuleBase" id="RU361213"/>
    </source>
</evidence>
<feature type="site" description="Histone H3K4me3 binding" evidence="11">
    <location>
        <position position="355"/>
    </location>
</feature>
<dbReference type="Pfam" id="PF12998">
    <property type="entry name" value="ING"/>
    <property type="match status" value="1"/>
</dbReference>
<feature type="binding site" evidence="12">
    <location>
        <position position="385"/>
    </location>
    <ligand>
        <name>Zn(2+)</name>
        <dbReference type="ChEBI" id="CHEBI:29105"/>
        <label>2</label>
    </ligand>
</feature>
<comment type="subcellular location">
    <subcellularLocation>
        <location evidence="1 14">Nucleus</location>
    </subcellularLocation>
</comment>
<dbReference type="CDD" id="cd15505">
    <property type="entry name" value="PHD_ING"/>
    <property type="match status" value="1"/>
</dbReference>
<keyword evidence="6 12" id="KW-0862">Zinc</keyword>
<dbReference type="CTD" id="54556"/>
<dbReference type="Gene3D" id="6.10.140.1740">
    <property type="match status" value="1"/>
</dbReference>
<dbReference type="InterPro" id="IPR028651">
    <property type="entry name" value="ING_fam"/>
</dbReference>
<dbReference type="OMA" id="YEWFHWK"/>
<keyword evidence="8" id="KW-0805">Transcription regulation</keyword>
<keyword evidence="9" id="KW-0804">Transcription</keyword>
<feature type="compositionally biased region" description="Low complexity" evidence="15">
    <location>
        <begin position="146"/>
        <end position="158"/>
    </location>
</feature>
<dbReference type="InterPro" id="IPR019786">
    <property type="entry name" value="Zinc_finger_PHD-type_CS"/>
</dbReference>
<reference evidence="17" key="3">
    <citation type="submission" date="2019-06" db="EMBL/GenBank/DDBJ databases">
        <authorList>
            <person name="Poynton C."/>
            <person name="Hasenbein S."/>
            <person name="Benoit J.B."/>
            <person name="Sepulveda M.S."/>
            <person name="Poelchau M.F."/>
            <person name="Murali S.C."/>
            <person name="Chen S."/>
            <person name="Glastad K.M."/>
            <person name="Werren J.H."/>
            <person name="Vineis J.H."/>
            <person name="Bowen J.L."/>
            <person name="Friedrich M."/>
            <person name="Jones J."/>
            <person name="Robertson H.M."/>
            <person name="Feyereisen R."/>
            <person name="Mechler-Hickson A."/>
            <person name="Mathers N."/>
            <person name="Lee C.E."/>
            <person name="Colbourne J.K."/>
            <person name="Biales A."/>
            <person name="Johnston J.S."/>
            <person name="Wellborn G.A."/>
            <person name="Rosendale A.J."/>
            <person name="Cridge A.G."/>
            <person name="Munoz-Torres M.C."/>
            <person name="Bain P.A."/>
            <person name="Manny A.R."/>
            <person name="Major K.M."/>
            <person name="Lambert F.N."/>
            <person name="Vulpe C.D."/>
            <person name="Tuck P."/>
            <person name="Blalock B.J."/>
            <person name="Lin Y.-Y."/>
            <person name="Smith M.E."/>
            <person name="Ochoa-Acuna H."/>
            <person name="Chen M.-J.M."/>
            <person name="Childers C.P."/>
            <person name="Qu J."/>
            <person name="Dugan S."/>
            <person name="Lee S.L."/>
            <person name="Chao H."/>
            <person name="Dinh H."/>
            <person name="Han Y."/>
            <person name="Doddapaneni H."/>
            <person name="Worley K.C."/>
            <person name="Muzny D.M."/>
            <person name="Gibbs R.A."/>
            <person name="Richards S."/>
        </authorList>
    </citation>
    <scope>NUCLEOTIDE SEQUENCE</scope>
    <source>
        <strain evidence="17">HAZT.00-mixed</strain>
        <tissue evidence="17">Whole organism</tissue>
    </source>
</reference>
<evidence type="ECO:0000313" key="17">
    <source>
        <dbReference type="EMBL" id="KAA0197614.1"/>
    </source>
</evidence>
<feature type="region of interest" description="Disordered" evidence="15">
    <location>
        <begin position="131"/>
        <end position="158"/>
    </location>
</feature>
<evidence type="ECO:0000313" key="18">
    <source>
        <dbReference type="Proteomes" id="UP000694843"/>
    </source>
</evidence>
<evidence type="ECO:0000256" key="10">
    <source>
        <dbReference type="ARBA" id="ARBA00023242"/>
    </source>
</evidence>
<feature type="binding site" evidence="12">
    <location>
        <position position="369"/>
    </location>
    <ligand>
        <name>Zn(2+)</name>
        <dbReference type="ChEBI" id="CHEBI:29105"/>
        <label>1</label>
    </ligand>
</feature>
<name>A0A6A0H2Q4_HYAAZ</name>
<keyword evidence="5 13" id="KW-0863">Zinc-finger</keyword>
<dbReference type="InterPro" id="IPR011011">
    <property type="entry name" value="Znf_FYVE_PHD"/>
</dbReference>
<evidence type="ECO:0000256" key="9">
    <source>
        <dbReference type="ARBA" id="ARBA00023163"/>
    </source>
</evidence>
<dbReference type="CDD" id="cd16858">
    <property type="entry name" value="ING_ING3_Yng2p"/>
    <property type="match status" value="1"/>
</dbReference>
<keyword evidence="10 14" id="KW-0539">Nucleus</keyword>
<evidence type="ECO:0000256" key="2">
    <source>
        <dbReference type="ARBA" id="ARBA00010210"/>
    </source>
</evidence>
<dbReference type="PROSITE" id="PS01359">
    <property type="entry name" value="ZF_PHD_1"/>
    <property type="match status" value="1"/>
</dbReference>
<keyword evidence="7 14" id="KW-0156">Chromatin regulator</keyword>
<dbReference type="EMBL" id="JQDR03008117">
    <property type="protein sequence ID" value="KAA0197614.1"/>
    <property type="molecule type" value="Genomic_DNA"/>
</dbReference>
<comment type="similarity">
    <text evidence="2 14">Belongs to the ING family.</text>
</comment>
<dbReference type="GO" id="GO:0008270">
    <property type="term" value="F:zinc ion binding"/>
    <property type="evidence" value="ECO:0007669"/>
    <property type="project" value="UniProtKB-KW"/>
</dbReference>
<keyword evidence="4 12" id="KW-0479">Metal-binding</keyword>
<organism evidence="17">
    <name type="scientific">Hyalella azteca</name>
    <name type="common">Amphipod</name>
    <dbReference type="NCBI Taxonomy" id="294128"/>
    <lineage>
        <taxon>Eukaryota</taxon>
        <taxon>Metazoa</taxon>
        <taxon>Ecdysozoa</taxon>
        <taxon>Arthropoda</taxon>
        <taxon>Crustacea</taxon>
        <taxon>Multicrustacea</taxon>
        <taxon>Malacostraca</taxon>
        <taxon>Eumalacostraca</taxon>
        <taxon>Peracarida</taxon>
        <taxon>Amphipoda</taxon>
        <taxon>Senticaudata</taxon>
        <taxon>Talitrida</taxon>
        <taxon>Talitroidea</taxon>
        <taxon>Hyalellidae</taxon>
        <taxon>Hyalella</taxon>
    </lineage>
</organism>
<dbReference type="InterPro" id="IPR013083">
    <property type="entry name" value="Znf_RING/FYVE/PHD"/>
</dbReference>
<keyword evidence="18" id="KW-1185">Reference proteome</keyword>
<evidence type="ECO:0000256" key="5">
    <source>
        <dbReference type="ARBA" id="ARBA00022771"/>
    </source>
</evidence>
<evidence type="ECO:0000256" key="3">
    <source>
        <dbReference type="ARBA" id="ARBA00022604"/>
    </source>
</evidence>
<proteinExistence type="inferred from homology"/>
<dbReference type="FunFam" id="3.30.40.10:FF:000016">
    <property type="entry name" value="Inhibitor of growth protein"/>
    <property type="match status" value="1"/>
</dbReference>
<dbReference type="GO" id="GO:0035267">
    <property type="term" value="C:NuA4 histone acetyltransferase complex"/>
    <property type="evidence" value="ECO:0007669"/>
    <property type="project" value="TreeGrafter"/>
</dbReference>
<evidence type="ECO:0000256" key="12">
    <source>
        <dbReference type="PIRSR" id="PIRSR628651-51"/>
    </source>
</evidence>
<feature type="domain" description="PHD-type" evidence="16">
    <location>
        <begin position="342"/>
        <end position="391"/>
    </location>
</feature>
<comment type="subunit">
    <text evidence="14">Component of an histone acetyltransferase complex. Interacts with H3K4me3 and to a lesser extent with H3K4me2.</text>
</comment>
<dbReference type="KEGG" id="hazt:108669728"/>
<evidence type="ECO:0000256" key="13">
    <source>
        <dbReference type="PROSITE-ProRule" id="PRU00146"/>
    </source>
</evidence>
<dbReference type="PANTHER" id="PTHR10333">
    <property type="entry name" value="INHIBITOR OF GROWTH PROTEIN"/>
    <property type="match status" value="1"/>
</dbReference>